<feature type="compositionally biased region" description="Basic residues" evidence="1">
    <location>
        <begin position="105"/>
        <end position="123"/>
    </location>
</feature>
<gene>
    <name evidence="2" type="ORF">F511_07479</name>
</gene>
<organism evidence="2 3">
    <name type="scientific">Dorcoceras hygrometricum</name>
    <dbReference type="NCBI Taxonomy" id="472368"/>
    <lineage>
        <taxon>Eukaryota</taxon>
        <taxon>Viridiplantae</taxon>
        <taxon>Streptophyta</taxon>
        <taxon>Embryophyta</taxon>
        <taxon>Tracheophyta</taxon>
        <taxon>Spermatophyta</taxon>
        <taxon>Magnoliopsida</taxon>
        <taxon>eudicotyledons</taxon>
        <taxon>Gunneridae</taxon>
        <taxon>Pentapetalae</taxon>
        <taxon>asterids</taxon>
        <taxon>lamiids</taxon>
        <taxon>Lamiales</taxon>
        <taxon>Gesneriaceae</taxon>
        <taxon>Didymocarpoideae</taxon>
        <taxon>Trichosporeae</taxon>
        <taxon>Loxocarpinae</taxon>
        <taxon>Dorcoceras</taxon>
    </lineage>
</organism>
<keyword evidence="3" id="KW-1185">Reference proteome</keyword>
<sequence>MLKRLATSSHDPLGITDSACKNQSVVVSVQYDPFNPYIPIRSTTIGKSRVFKDPISMHTSWRSNSDIDIHACLRAVNPRQRCIDSYMHRGLTQSRRLMTPDQPSRHRRSGGRRRRRHHQRKTRGGSARDVARATRILDQQRSTRRRIQATAAVGQRASSGVDRLDQRRTSCATDCAAAIEAAGHHALSDATTTASNLRGQRATWRRPSRDVNARHARQGAQVPADHQRSGCAGKCQRRATSARVARVHVLEGMRRRARRRPDGREEEEVVILAPQASSMKIARNLPEDLKAQLIKCLGENKDIFHGPHRPDGGTSRDHGARLNGFSDCRPVIQKRRHFRPEKDAMIRSQVEELLKFGHIREIRIFRSDQTQNAEQFRLGPQIRSIQAQKAEQFRLGPSDLIRLEAQNNSD</sequence>
<dbReference type="OrthoDB" id="1738169at2759"/>
<feature type="region of interest" description="Disordered" evidence="1">
    <location>
        <begin position="88"/>
        <end position="156"/>
    </location>
</feature>
<proteinExistence type="predicted"/>
<evidence type="ECO:0000313" key="2">
    <source>
        <dbReference type="EMBL" id="KZV55093.1"/>
    </source>
</evidence>
<accession>A0A2Z7D6G9</accession>
<dbReference type="EMBL" id="KQ989013">
    <property type="protein sequence ID" value="KZV55093.1"/>
    <property type="molecule type" value="Genomic_DNA"/>
</dbReference>
<evidence type="ECO:0000313" key="3">
    <source>
        <dbReference type="Proteomes" id="UP000250235"/>
    </source>
</evidence>
<evidence type="ECO:0000256" key="1">
    <source>
        <dbReference type="SAM" id="MobiDB-lite"/>
    </source>
</evidence>
<reference evidence="2 3" key="1">
    <citation type="journal article" date="2015" name="Proc. Natl. Acad. Sci. U.S.A.">
        <title>The resurrection genome of Boea hygrometrica: A blueprint for survival of dehydration.</title>
        <authorList>
            <person name="Xiao L."/>
            <person name="Yang G."/>
            <person name="Zhang L."/>
            <person name="Yang X."/>
            <person name="Zhao S."/>
            <person name="Ji Z."/>
            <person name="Zhou Q."/>
            <person name="Hu M."/>
            <person name="Wang Y."/>
            <person name="Chen M."/>
            <person name="Xu Y."/>
            <person name="Jin H."/>
            <person name="Xiao X."/>
            <person name="Hu G."/>
            <person name="Bao F."/>
            <person name="Hu Y."/>
            <person name="Wan P."/>
            <person name="Li L."/>
            <person name="Deng X."/>
            <person name="Kuang T."/>
            <person name="Xiang C."/>
            <person name="Zhu J.K."/>
            <person name="Oliver M.J."/>
            <person name="He Y."/>
        </authorList>
    </citation>
    <scope>NUCLEOTIDE SEQUENCE [LARGE SCALE GENOMIC DNA]</scope>
    <source>
        <strain evidence="3">cv. XS01</strain>
    </source>
</reference>
<feature type="compositionally biased region" description="Basic and acidic residues" evidence="1">
    <location>
        <begin position="305"/>
        <end position="320"/>
    </location>
</feature>
<name>A0A2Z7D6G9_9LAMI</name>
<dbReference type="Proteomes" id="UP000250235">
    <property type="component" value="Unassembled WGS sequence"/>
</dbReference>
<protein>
    <submittedName>
        <fullName evidence="2">Uncharacterized protein</fullName>
    </submittedName>
</protein>
<feature type="region of interest" description="Disordered" evidence="1">
    <location>
        <begin position="305"/>
        <end position="325"/>
    </location>
</feature>
<dbReference type="AlphaFoldDB" id="A0A2Z7D6G9"/>